<evidence type="ECO:0000313" key="2">
    <source>
        <dbReference type="Proteomes" id="UP000076858"/>
    </source>
</evidence>
<evidence type="ECO:0000313" key="1">
    <source>
        <dbReference type="EMBL" id="KZR96076.1"/>
    </source>
</evidence>
<proteinExistence type="predicted"/>
<reference evidence="1 2" key="1">
    <citation type="submission" date="2016-03" db="EMBL/GenBank/DDBJ databases">
        <title>EvidentialGene: Evidence-directed Construction of Genes on Genomes.</title>
        <authorList>
            <person name="Gilbert D.G."/>
            <person name="Choi J.-H."/>
            <person name="Mockaitis K."/>
            <person name="Colbourne J."/>
            <person name="Pfrender M."/>
        </authorList>
    </citation>
    <scope>NUCLEOTIDE SEQUENCE [LARGE SCALE GENOMIC DNA]</scope>
    <source>
        <strain evidence="1 2">Xinb3</strain>
        <tissue evidence="1">Complete organism</tissue>
    </source>
</reference>
<dbReference type="Proteomes" id="UP000076858">
    <property type="component" value="Unassembled WGS sequence"/>
</dbReference>
<protein>
    <submittedName>
        <fullName evidence="1">Uncharacterized protein</fullName>
    </submittedName>
</protein>
<dbReference type="AlphaFoldDB" id="A0A164DSJ5"/>
<name>A0A164DSJ5_9CRUS</name>
<accession>A0A164DSJ5</accession>
<feature type="non-terminal residue" evidence="1">
    <location>
        <position position="1"/>
    </location>
</feature>
<feature type="non-terminal residue" evidence="1">
    <location>
        <position position="55"/>
    </location>
</feature>
<keyword evidence="2" id="KW-1185">Reference proteome</keyword>
<comment type="caution">
    <text evidence="1">The sequence shown here is derived from an EMBL/GenBank/DDBJ whole genome shotgun (WGS) entry which is preliminary data.</text>
</comment>
<gene>
    <name evidence="1" type="ORF">APZ42_009794</name>
</gene>
<organism evidence="1 2">
    <name type="scientific">Daphnia magna</name>
    <dbReference type="NCBI Taxonomy" id="35525"/>
    <lineage>
        <taxon>Eukaryota</taxon>
        <taxon>Metazoa</taxon>
        <taxon>Ecdysozoa</taxon>
        <taxon>Arthropoda</taxon>
        <taxon>Crustacea</taxon>
        <taxon>Branchiopoda</taxon>
        <taxon>Diplostraca</taxon>
        <taxon>Cladocera</taxon>
        <taxon>Anomopoda</taxon>
        <taxon>Daphniidae</taxon>
        <taxon>Daphnia</taxon>
    </lineage>
</organism>
<dbReference type="EMBL" id="LRGB01026185">
    <property type="protein sequence ID" value="KZR96076.1"/>
    <property type="molecule type" value="Genomic_DNA"/>
</dbReference>
<sequence length="55" mass="6560">FISSSVGERDEDATASTEFWPFNMAVDPDGVLRPRRTPFKFNNHRNRRRFIKYVQ</sequence>